<feature type="region of interest" description="Disordered" evidence="2">
    <location>
        <begin position="223"/>
        <end position="242"/>
    </location>
</feature>
<keyword evidence="5" id="KW-1185">Reference proteome</keyword>
<evidence type="ECO:0000259" key="3">
    <source>
        <dbReference type="Pfam" id="PF00752"/>
    </source>
</evidence>
<comment type="caution">
    <text evidence="4">The sequence shown here is derived from an EMBL/GenBank/DDBJ whole genome shotgun (WGS) entry which is preliminary data.</text>
</comment>
<dbReference type="PANTHER" id="PTHR15665">
    <property type="entry name" value="ASTEROID PROTEIN"/>
    <property type="match status" value="1"/>
</dbReference>
<evidence type="ECO:0000256" key="2">
    <source>
        <dbReference type="SAM" id="MobiDB-lite"/>
    </source>
</evidence>
<protein>
    <submittedName>
        <fullName evidence="4">PIN domain-like protein</fullName>
    </submittedName>
</protein>
<comment type="similarity">
    <text evidence="1">Belongs to the asteroid family.</text>
</comment>
<dbReference type="InterPro" id="IPR029060">
    <property type="entry name" value="PIN-like_dom_sf"/>
</dbReference>
<dbReference type="GO" id="GO:0004518">
    <property type="term" value="F:nuclease activity"/>
    <property type="evidence" value="ECO:0007669"/>
    <property type="project" value="InterPro"/>
</dbReference>
<accession>A0A9Q5HY22</accession>
<evidence type="ECO:0000256" key="1">
    <source>
        <dbReference type="ARBA" id="ARBA00007398"/>
    </source>
</evidence>
<proteinExistence type="inferred from homology"/>
<gene>
    <name evidence="4" type="ORF">A7U60_g4811</name>
</gene>
<dbReference type="EMBL" id="LNZH02000185">
    <property type="protein sequence ID" value="OCB88026.1"/>
    <property type="molecule type" value="Genomic_DNA"/>
</dbReference>
<dbReference type="SUPFAM" id="SSF88723">
    <property type="entry name" value="PIN domain-like"/>
    <property type="match status" value="1"/>
</dbReference>
<sequence>MGVHGLTTFLREKRAILSKTINFSQQGLPSTPLVVDGWSFIYKVLEDSGLSWVYGGEYEAFYHLVVKIVKAWIAVGLRPIFVFDGSTPPGKLDTAISRLNQAHVQQALLFFRTSAASRNTRRFLNEARIIPPLALTVCVHALLDFQRNILEAIPTEYEEGATGDQIEVHFADEEADPYAVELAGRLGAYVAGRDSDFVVLNSEGYLGYVPLEEMVWLVSDSKSEQTAGEDADDGFQSVKRKRRTAPERMAGCGVIPPDSTDYHLSVSLYTPASLAQHLNLPVSILPLLGALVGNDYTLQPGDRPSYAVNPRAITSLLFERRLTNSQRITHASATLNTLLFGRPGKRIKKKPQSVMELIQTTVEALAVSSGAPSALVGPDQQAAMVERIVEGTLPYAMPLRPSEDAFLSNTVCALHLPHECRLVVQMDRAGMDGSSTYAETVSALYLRAYRLGKFSPCLMDILSTRTFWPDIFLENPDVETVSRSISRHMRQFTYSLLEDGIIIPASPMPENEEDGTDSLEEDLDELVDVVEESEGEYGNENDISADVSKLRGELRQLQFNADERIKTASSIDQDSIRDFDSVNDSVAPSSSVRSPVPLQRPTIAKKHIAARCKTVTEYVRRGARVVAEEIEVTPLHHLVGSSPPDDGLPTMPYQLRSEDERIAILCSFLRINPQSVLNVSEDDRMPILCLRLVISRLYERAEEAINSKERQMEKWTQKEARAFLASMSRSSDQSSLDPPSEVFERSIQLTAQILTALECIEHVVQVLLLTVAIPARGHFFSGLRFHSLLTSNEIADVSRNVWEAVIDGLEICFAEERQGRKTRRKAQFAAANSKIGPAVNGRGKGKMTASGSLYSLLSDISA</sequence>
<reference evidence="4" key="1">
    <citation type="submission" date="2016-06" db="EMBL/GenBank/DDBJ databases">
        <title>Draft Genome sequence of the fungus Inonotus baumii.</title>
        <authorList>
            <person name="Zhu H."/>
            <person name="Lin W."/>
        </authorList>
    </citation>
    <scope>NUCLEOTIDE SEQUENCE</scope>
    <source>
        <strain evidence="4">821</strain>
    </source>
</reference>
<dbReference type="Pfam" id="PF00752">
    <property type="entry name" value="XPG_N"/>
    <property type="match status" value="1"/>
</dbReference>
<dbReference type="InterPro" id="IPR006085">
    <property type="entry name" value="XPG_DNA_repair_N"/>
</dbReference>
<evidence type="ECO:0000313" key="5">
    <source>
        <dbReference type="Proteomes" id="UP000757232"/>
    </source>
</evidence>
<evidence type="ECO:0000313" key="4">
    <source>
        <dbReference type="EMBL" id="OCB88026.1"/>
    </source>
</evidence>
<organism evidence="4 5">
    <name type="scientific">Sanghuangporus baumii</name>
    <name type="common">Phellinus baumii</name>
    <dbReference type="NCBI Taxonomy" id="108892"/>
    <lineage>
        <taxon>Eukaryota</taxon>
        <taxon>Fungi</taxon>
        <taxon>Dikarya</taxon>
        <taxon>Basidiomycota</taxon>
        <taxon>Agaricomycotina</taxon>
        <taxon>Agaricomycetes</taxon>
        <taxon>Hymenochaetales</taxon>
        <taxon>Hymenochaetaceae</taxon>
        <taxon>Sanghuangporus</taxon>
    </lineage>
</organism>
<feature type="domain" description="XPG N-terminal" evidence="3">
    <location>
        <begin position="1"/>
        <end position="98"/>
    </location>
</feature>
<dbReference type="OrthoDB" id="25987at2759"/>
<dbReference type="AlphaFoldDB" id="A0A9Q5HY22"/>
<dbReference type="InterPro" id="IPR026832">
    <property type="entry name" value="Asteroid"/>
</dbReference>
<dbReference type="PANTHER" id="PTHR15665:SF1">
    <property type="entry name" value="PROTEIN ASTEROID HOMOLOG 1"/>
    <property type="match status" value="1"/>
</dbReference>
<name>A0A9Q5HY22_SANBA</name>
<dbReference type="Proteomes" id="UP000757232">
    <property type="component" value="Unassembled WGS sequence"/>
</dbReference>
<dbReference type="Gene3D" id="3.40.50.1010">
    <property type="entry name" value="5'-nuclease"/>
    <property type="match status" value="1"/>
</dbReference>